<dbReference type="SUPFAM" id="SSF52540">
    <property type="entry name" value="P-loop containing nucleoside triphosphate hydrolases"/>
    <property type="match status" value="2"/>
</dbReference>
<dbReference type="InterPro" id="IPR000330">
    <property type="entry name" value="SNF2_N"/>
</dbReference>
<dbReference type="PROSITE" id="PS51192">
    <property type="entry name" value="HELICASE_ATP_BIND_1"/>
    <property type="match status" value="1"/>
</dbReference>
<dbReference type="InterPro" id="IPR038718">
    <property type="entry name" value="SNF2-like_sf"/>
</dbReference>
<dbReference type="Gene3D" id="3.40.50.10810">
    <property type="entry name" value="Tandem AAA-ATPase domain"/>
    <property type="match status" value="1"/>
</dbReference>
<dbReference type="InterPro" id="IPR001650">
    <property type="entry name" value="Helicase_C-like"/>
</dbReference>
<proteinExistence type="predicted"/>
<keyword evidence="3" id="KW-0347">Helicase</keyword>
<protein>
    <submittedName>
        <fullName evidence="9">DUF3883 domain-containing protein</fullName>
    </submittedName>
</protein>
<keyword evidence="10" id="KW-1185">Reference proteome</keyword>
<feature type="coiled-coil region" evidence="5">
    <location>
        <begin position="490"/>
        <end position="527"/>
    </location>
</feature>
<dbReference type="Pfam" id="PF13020">
    <property type="entry name" value="NOV_C"/>
    <property type="match status" value="1"/>
</dbReference>
<evidence type="ECO:0000313" key="9">
    <source>
        <dbReference type="EMBL" id="NMH17092.1"/>
    </source>
</evidence>
<dbReference type="InterPro" id="IPR057342">
    <property type="entry name" value="DEXDc_RapA"/>
</dbReference>
<dbReference type="Gene3D" id="3.40.50.300">
    <property type="entry name" value="P-loop containing nucleotide triphosphate hydrolases"/>
    <property type="match status" value="1"/>
</dbReference>
<feature type="compositionally biased region" description="Basic and acidic residues" evidence="6">
    <location>
        <begin position="442"/>
        <end position="451"/>
    </location>
</feature>
<dbReference type="PROSITE" id="PS51194">
    <property type="entry name" value="HELICASE_CTER"/>
    <property type="match status" value="1"/>
</dbReference>
<evidence type="ECO:0000259" key="8">
    <source>
        <dbReference type="PROSITE" id="PS51194"/>
    </source>
</evidence>
<evidence type="ECO:0000313" key="10">
    <source>
        <dbReference type="Proteomes" id="UP000669605"/>
    </source>
</evidence>
<evidence type="ECO:0000256" key="2">
    <source>
        <dbReference type="ARBA" id="ARBA00022801"/>
    </source>
</evidence>
<keyword evidence="1" id="KW-0547">Nucleotide-binding</keyword>
<feature type="domain" description="Helicase ATP-binding" evidence="7">
    <location>
        <begin position="116"/>
        <end position="288"/>
    </location>
</feature>
<dbReference type="RefSeq" id="WP_169116183.1">
    <property type="nucleotide sequence ID" value="NZ_JAAAUB010000011.1"/>
</dbReference>
<evidence type="ECO:0000256" key="5">
    <source>
        <dbReference type="SAM" id="Coils"/>
    </source>
</evidence>
<keyword evidence="5" id="KW-0175">Coiled coil</keyword>
<reference evidence="9 10" key="1">
    <citation type="journal article" date="2020" name="Curr. Microbiol.">
        <title>Tepidiphilus baoligensis sp. nov., a Novel Bacterium of the Family Hydrogenophilaceae Isolated from an Oil Reservoir.</title>
        <authorList>
            <person name="Zhang X."/>
            <person name="Wang G."/>
            <person name="Ma X."/>
            <person name="Yu J."/>
            <person name="You J."/>
            <person name="Xue Y."/>
            <person name="Ma Y."/>
        </authorList>
    </citation>
    <scope>NUCLEOTIDE SEQUENCE [LARGE SCALE GENOMIC DNA]</scope>
    <source>
        <strain evidence="9 10">B18-69</strain>
    </source>
</reference>
<dbReference type="EMBL" id="JAAAUB010000011">
    <property type="protein sequence ID" value="NMH17092.1"/>
    <property type="molecule type" value="Genomic_DNA"/>
</dbReference>
<dbReference type="InterPro" id="IPR049730">
    <property type="entry name" value="SNF2/RAD54-like_C"/>
</dbReference>
<evidence type="ECO:0000256" key="3">
    <source>
        <dbReference type="ARBA" id="ARBA00022806"/>
    </source>
</evidence>
<dbReference type="SMART" id="SM00487">
    <property type="entry name" value="DEXDc"/>
    <property type="match status" value="1"/>
</dbReference>
<keyword evidence="4" id="KW-0067">ATP-binding</keyword>
<dbReference type="Pfam" id="PF00271">
    <property type="entry name" value="Helicase_C"/>
    <property type="match status" value="1"/>
</dbReference>
<dbReference type="InterPro" id="IPR024975">
    <property type="entry name" value="NOV_C"/>
</dbReference>
<evidence type="ECO:0000259" key="7">
    <source>
        <dbReference type="PROSITE" id="PS51192"/>
    </source>
</evidence>
<evidence type="ECO:0000256" key="6">
    <source>
        <dbReference type="SAM" id="MobiDB-lite"/>
    </source>
</evidence>
<accession>A0ABX1QMB0</accession>
<dbReference type="CDD" id="cd18793">
    <property type="entry name" value="SF2_C_SNF"/>
    <property type="match status" value="1"/>
</dbReference>
<feature type="domain" description="Helicase C-terminal" evidence="8">
    <location>
        <begin position="538"/>
        <end position="698"/>
    </location>
</feature>
<dbReference type="Pfam" id="PF00176">
    <property type="entry name" value="SNF2-rel_dom"/>
    <property type="match status" value="1"/>
</dbReference>
<feature type="region of interest" description="Disordered" evidence="6">
    <location>
        <begin position="422"/>
        <end position="451"/>
    </location>
</feature>
<gene>
    <name evidence="9" type="ORF">GV368_08280</name>
</gene>
<organism evidence="9 10">
    <name type="scientific">Tepidiphilus baoligensis</name>
    <dbReference type="NCBI Taxonomy" id="2698687"/>
    <lineage>
        <taxon>Bacteria</taxon>
        <taxon>Pseudomonadati</taxon>
        <taxon>Pseudomonadota</taxon>
        <taxon>Hydrogenophilia</taxon>
        <taxon>Hydrogenophilales</taxon>
        <taxon>Hydrogenophilaceae</taxon>
        <taxon>Tepidiphilus</taxon>
    </lineage>
</organism>
<name>A0ABX1QMB0_9PROT</name>
<evidence type="ECO:0000256" key="4">
    <source>
        <dbReference type="ARBA" id="ARBA00022840"/>
    </source>
</evidence>
<dbReference type="PANTHER" id="PTHR10799">
    <property type="entry name" value="SNF2/RAD54 HELICASE FAMILY"/>
    <property type="match status" value="1"/>
</dbReference>
<dbReference type="CDD" id="cd18011">
    <property type="entry name" value="DEXDc_RapA"/>
    <property type="match status" value="1"/>
</dbReference>
<dbReference type="Proteomes" id="UP000669605">
    <property type="component" value="Unassembled WGS sequence"/>
</dbReference>
<comment type="caution">
    <text evidence="9">The sequence shown here is derived from an EMBL/GenBank/DDBJ whole genome shotgun (WGS) entry which is preliminary data.</text>
</comment>
<dbReference type="InterPro" id="IPR014001">
    <property type="entry name" value="Helicase_ATP-bd"/>
</dbReference>
<dbReference type="InterPro" id="IPR027417">
    <property type="entry name" value="P-loop_NTPase"/>
</dbReference>
<dbReference type="SMART" id="SM00490">
    <property type="entry name" value="HELICc"/>
    <property type="match status" value="1"/>
</dbReference>
<sequence length="1225" mass="139045">MLKLEEIREDAVIAGIEPGEAVRIVAAKPVGKDALSIVYKTANGEPHDRLLFRVEESKLSLAQQGRPWAFDAPGEDFKLAVEACRIDLAYLFDPMMAVHTANVEPLPHQITAVYETMLPRQPLRFVLADDPGAGKTIMAGLYLRELMIRADARRVLIVAPGSLVGQWQDEMEEKFGLSFTLFSRELEAQSRSGNPFDEHDLLVARLDQLARADDLRHKLAQTRWDLVVVDEAHKLSANYFGNEIKKTKRFQLGELLGSITRHFLLMTATPHNGKEEDFQLFLSLLDADRFYGKFRDGAHKVDVSDLMRRMVKEQLLKFDGTPLFPERRAYTVNYTLSDQEAALYVAVTEYVKEQFNKVDALTDGERKGTVGFALTALQRRLASSPEAIYQSLKRRRERLERRLEEEKLRQRGQTVAQTLGNAEAMSERDEAQGARSAATETYRVDRRGSEHRATQRFARTANYSAFPLTGNGSLPEELWDSDDELPAEEYETLEETLVDLATAAQTLQELASEIDALEHLEEQARRVVYSGQDRKWEELSRLLQDTPEMRDAGGRQRKLIIFTEHRDTLNYLAVKIRGLLGSEEAVVLIHGGIKREERRKIEERFRNDPVVRILLATDAAGEGVNLQNAHLMVNYDLPWNPNRLEQRFGRIHRIGQTEVCHLWNMVASGTREGDVFQCLFRKLENERQALGGRVFDILGEVFEDKPLKDLLIEAIRYGEDPDVRARLLQKVEGALDTRHLEDLIRRNALCEEVMDEKRLFAVKEEMEKAEARKLQPFFIRSFFTQAFRRFQGAMHPREPGRYEITHVPAILRERDRQISGRDRRYTHPVLRRYERICFEKRHVRLVDRPGAPMASLIHPGHPLMQALTDLVLEEHRPKLRQGAVLVDPADMGLTPRLLFLIDHAIREGADPACTVSRRLQFVDIDPSGNARNAGWAPHLDLEPITPADRDLVEDVLAAPWIRQNLEQMALAHAAGGLAPEHFAEVRARREAMVDKTLAAVRERLVKEINFWSDRELKLRDDLAAGKDVRLTLENVRRTIDDLSARLHSRTAQLEAMRHVVSATPVVLGGALVIPKGLLLQRRGEPGWTADAAARARIERIAMQAVMDAERALGHTVIDVSAQKCGWDITSLPPGRDGKIPASRHIEVKGRAKGQTTLTVTRNEILYALNQVEQFLLAIVLVDGERYEGPFYVRQPFTQEPDWAVSSINLDLDALLARATSAEGSL</sequence>
<evidence type="ECO:0000256" key="1">
    <source>
        <dbReference type="ARBA" id="ARBA00022741"/>
    </source>
</evidence>
<keyword evidence="2" id="KW-0378">Hydrolase</keyword>